<gene>
    <name evidence="1" type="ORF">JOQ06_028013</name>
</gene>
<evidence type="ECO:0000313" key="1">
    <source>
        <dbReference type="EMBL" id="KAJ4923758.1"/>
    </source>
</evidence>
<reference evidence="1" key="1">
    <citation type="submission" date="2022-11" db="EMBL/GenBank/DDBJ databases">
        <title>Chromosome-level genome of Pogonophryne albipinna.</title>
        <authorList>
            <person name="Jo E."/>
        </authorList>
    </citation>
    <scope>NUCLEOTIDE SEQUENCE</scope>
    <source>
        <strain evidence="1">SGF0006</strain>
        <tissue evidence="1">Muscle</tissue>
    </source>
</reference>
<dbReference type="EMBL" id="JAPTMU010000024">
    <property type="protein sequence ID" value="KAJ4923758.1"/>
    <property type="molecule type" value="Genomic_DNA"/>
</dbReference>
<evidence type="ECO:0000313" key="2">
    <source>
        <dbReference type="Proteomes" id="UP001219934"/>
    </source>
</evidence>
<name>A0AAD6F7V1_9TELE</name>
<protein>
    <submittedName>
        <fullName evidence="1">Uncharacterized protein</fullName>
    </submittedName>
</protein>
<accession>A0AAD6F7V1</accession>
<organism evidence="1 2">
    <name type="scientific">Pogonophryne albipinna</name>
    <dbReference type="NCBI Taxonomy" id="1090488"/>
    <lineage>
        <taxon>Eukaryota</taxon>
        <taxon>Metazoa</taxon>
        <taxon>Chordata</taxon>
        <taxon>Craniata</taxon>
        <taxon>Vertebrata</taxon>
        <taxon>Euteleostomi</taxon>
        <taxon>Actinopterygii</taxon>
        <taxon>Neopterygii</taxon>
        <taxon>Teleostei</taxon>
        <taxon>Neoteleostei</taxon>
        <taxon>Acanthomorphata</taxon>
        <taxon>Eupercaria</taxon>
        <taxon>Perciformes</taxon>
        <taxon>Notothenioidei</taxon>
        <taxon>Pogonophryne</taxon>
    </lineage>
</organism>
<sequence>MDFLENLGGNMIAKKAGEKAGDLVEDLVEKAMGGDKKEAAEADKGGAIGQLMNFGGGNNDEEKDSGLANALSFVTGKDDKKDDGGGVMGGLGKLTDMF</sequence>
<comment type="caution">
    <text evidence="1">The sequence shown here is derived from an EMBL/GenBank/DDBJ whole genome shotgun (WGS) entry which is preliminary data.</text>
</comment>
<keyword evidence="2" id="KW-1185">Reference proteome</keyword>
<dbReference type="AlphaFoldDB" id="A0AAD6F7V1"/>
<dbReference type="Proteomes" id="UP001219934">
    <property type="component" value="Unassembled WGS sequence"/>
</dbReference>
<proteinExistence type="predicted"/>